<feature type="region of interest" description="Disordered" evidence="4">
    <location>
        <begin position="686"/>
        <end position="780"/>
    </location>
</feature>
<evidence type="ECO:0000256" key="1">
    <source>
        <dbReference type="ARBA" id="ARBA00004123"/>
    </source>
</evidence>
<feature type="region of interest" description="Disordered" evidence="4">
    <location>
        <begin position="1"/>
        <end position="48"/>
    </location>
</feature>
<protein>
    <submittedName>
        <fullName evidence="5">Claspin</fullName>
    </submittedName>
</protein>
<keyword evidence="2" id="KW-0597">Phosphoprotein</keyword>
<feature type="compositionally biased region" description="Acidic residues" evidence="4">
    <location>
        <begin position="817"/>
        <end position="841"/>
    </location>
</feature>
<comment type="subcellular location">
    <subcellularLocation>
        <location evidence="1">Nucleus</location>
    </subcellularLocation>
</comment>
<feature type="compositionally biased region" description="Polar residues" evidence="4">
    <location>
        <begin position="693"/>
        <end position="703"/>
    </location>
</feature>
<dbReference type="GO" id="GO:0007095">
    <property type="term" value="P:mitotic G2 DNA damage checkpoint signaling"/>
    <property type="evidence" value="ECO:0007669"/>
    <property type="project" value="TreeGrafter"/>
</dbReference>
<dbReference type="EMBL" id="KK114463">
    <property type="protein sequence ID" value="KFM62509.1"/>
    <property type="molecule type" value="Genomic_DNA"/>
</dbReference>
<feature type="region of interest" description="Disordered" evidence="4">
    <location>
        <begin position="972"/>
        <end position="1011"/>
    </location>
</feature>
<dbReference type="AlphaFoldDB" id="A0A087TBM0"/>
<evidence type="ECO:0000313" key="6">
    <source>
        <dbReference type="Proteomes" id="UP000054359"/>
    </source>
</evidence>
<dbReference type="InterPro" id="IPR024146">
    <property type="entry name" value="Claspin"/>
</dbReference>
<keyword evidence="3" id="KW-0539">Nucleus</keyword>
<dbReference type="Proteomes" id="UP000054359">
    <property type="component" value="Unassembled WGS sequence"/>
</dbReference>
<name>A0A087TBM0_STEMI</name>
<evidence type="ECO:0000256" key="4">
    <source>
        <dbReference type="SAM" id="MobiDB-lite"/>
    </source>
</evidence>
<accession>A0A087TBM0</accession>
<feature type="non-terminal residue" evidence="5">
    <location>
        <position position="1037"/>
    </location>
</feature>
<sequence>MAKTLEKKSLKREKKEKEKCAGETSHEPKDEGSTTEDNVDQKQEDSFLSGDFVEDKICEKETSNCKESVSLPCFKLAKPSSLEEFLNEKEKTVMTLPDSDNIASSDLHVRDFKKNENIPATDDIIVLEDKADDKLKSFKKRFFRQHRKSNACGLKNVSKSETKISHRMTLNFAEMPAGNSSGMKFSDLKEHLISAMQKKKEVAFKKFKESDNIDNEIASFSDEELYEGSSTGRYDSLRGDIEDICSTTSSSEFEENVNKPTSQEEKNFETAESETKHEFIITPEENKYEEASAASTKVEIGSVEEFLDTGIMDAQFIDIQEEIVTTHFDDVHTCQPRYCIEGKTYSTATAVENLDKELKCAMENEKELATQKNSETDRTDNECDSDVIYCGYISASNSAKNYKAVRKSAEKIVNNFQDSEVKETSNTEEPKIIFEKFCESEPGASSSHSNAEDYINITKKTFYDPHSNEKHSEANSAQNDIVLNTASDSVESMYNFDLEYLTSSAIPSYQPCAASSKHSCSVQPLDENSVEEVIQSSTNEMTTQDYNADTTGRYILSQGKRGTFPFSFSHCYMQNPLRSHFLESGLYISNIGNAGVKLSARESSFMCDVFASQEVNDFCSGPFITPFEEKNVKEVHSATVKDSAATLADDDSDVVLLDRSESEEEKVVSSSSSSVDLPLHMNVSVCGSPSYGRESSNHSSSPPHTRDPMVFPDEYEVEERKFSGESEEDKSINSGVECGEECKGGPVVHSEEEDEGKISSDETGLVVHSEEEEEGEISFDGIGKYKRASCASQSENEYNADEERKIVFEKSIRDYIDDEAVLSGDDDEDDDDDEEDMEVDSDAEKECADGEAIENSEMLRKQIAPMHMKQVLADDDRAVKFLQNKFLNEGDLHSTGARNRKFVWKNNTSTLNENLCEESEDDDDDTEVQEAHEMMREKFLHEEKTESDNEDNFIIGSNKSLNLCVLENTASPSEVRPAAKRPRSSMLSNEEDSQTKLKRRKMKDEATTSGTRALKNCVFRADDTETGNKILDAKIPS</sequence>
<gene>
    <name evidence="5" type="ORF">X975_11213</name>
</gene>
<feature type="region of interest" description="Disordered" evidence="4">
    <location>
        <begin position="817"/>
        <end position="855"/>
    </location>
</feature>
<evidence type="ECO:0000256" key="3">
    <source>
        <dbReference type="ARBA" id="ARBA00023242"/>
    </source>
</evidence>
<reference evidence="5 6" key="1">
    <citation type="submission" date="2013-11" db="EMBL/GenBank/DDBJ databases">
        <title>Genome sequencing of Stegodyphus mimosarum.</title>
        <authorList>
            <person name="Bechsgaard J."/>
        </authorList>
    </citation>
    <scope>NUCLEOTIDE SEQUENCE [LARGE SCALE GENOMIC DNA]</scope>
</reference>
<keyword evidence="6" id="KW-1185">Reference proteome</keyword>
<dbReference type="STRING" id="407821.A0A087TBM0"/>
<dbReference type="PANTHER" id="PTHR14396:SF10">
    <property type="entry name" value="CLASPIN"/>
    <property type="match status" value="1"/>
</dbReference>
<evidence type="ECO:0000313" key="5">
    <source>
        <dbReference type="EMBL" id="KFM62509.1"/>
    </source>
</evidence>
<feature type="compositionally biased region" description="Basic and acidic residues" evidence="4">
    <location>
        <begin position="1"/>
        <end position="32"/>
    </location>
</feature>
<dbReference type="GO" id="GO:0005634">
    <property type="term" value="C:nucleus"/>
    <property type="evidence" value="ECO:0007669"/>
    <property type="project" value="UniProtKB-SubCell"/>
</dbReference>
<dbReference type="PANTHER" id="PTHR14396">
    <property type="entry name" value="CLASPIN"/>
    <property type="match status" value="1"/>
</dbReference>
<dbReference type="GO" id="GO:0010997">
    <property type="term" value="F:anaphase-promoting complex binding"/>
    <property type="evidence" value="ECO:0007669"/>
    <property type="project" value="TreeGrafter"/>
</dbReference>
<dbReference type="OrthoDB" id="6630616at2759"/>
<proteinExistence type="predicted"/>
<evidence type="ECO:0000256" key="2">
    <source>
        <dbReference type="ARBA" id="ARBA00022553"/>
    </source>
</evidence>
<organism evidence="5 6">
    <name type="scientific">Stegodyphus mimosarum</name>
    <name type="common">African social velvet spider</name>
    <dbReference type="NCBI Taxonomy" id="407821"/>
    <lineage>
        <taxon>Eukaryota</taxon>
        <taxon>Metazoa</taxon>
        <taxon>Ecdysozoa</taxon>
        <taxon>Arthropoda</taxon>
        <taxon>Chelicerata</taxon>
        <taxon>Arachnida</taxon>
        <taxon>Araneae</taxon>
        <taxon>Araneomorphae</taxon>
        <taxon>Entelegynae</taxon>
        <taxon>Eresoidea</taxon>
        <taxon>Eresidae</taxon>
        <taxon>Stegodyphus</taxon>
    </lineage>
</organism>
<dbReference type="GO" id="GO:0033314">
    <property type="term" value="P:mitotic DNA replication checkpoint signaling"/>
    <property type="evidence" value="ECO:0007669"/>
    <property type="project" value="TreeGrafter"/>
</dbReference>